<keyword evidence="2" id="KW-1185">Reference proteome</keyword>
<reference evidence="1 2" key="1">
    <citation type="submission" date="2020-08" db="EMBL/GenBank/DDBJ databases">
        <title>Genomic Encyclopedia of Type Strains, Phase IV (KMG-IV): sequencing the most valuable type-strain genomes for metagenomic binning, comparative biology and taxonomic classification.</title>
        <authorList>
            <person name="Goeker M."/>
        </authorList>
    </citation>
    <scope>NUCLEOTIDE SEQUENCE [LARGE SCALE GENOMIC DNA]</scope>
    <source>
        <strain evidence="1 2">DSM 17976</strain>
    </source>
</reference>
<gene>
    <name evidence="1" type="ORF">FHS57_002858</name>
</gene>
<dbReference type="Proteomes" id="UP000541352">
    <property type="component" value="Unassembled WGS sequence"/>
</dbReference>
<comment type="caution">
    <text evidence="1">The sequence shown here is derived from an EMBL/GenBank/DDBJ whole genome shotgun (WGS) entry which is preliminary data.</text>
</comment>
<protein>
    <submittedName>
        <fullName evidence="1">Uncharacterized protein</fullName>
    </submittedName>
</protein>
<dbReference type="EMBL" id="JACIBY010000005">
    <property type="protein sequence ID" value="MBB3838852.1"/>
    <property type="molecule type" value="Genomic_DNA"/>
</dbReference>
<evidence type="ECO:0000313" key="2">
    <source>
        <dbReference type="Proteomes" id="UP000541352"/>
    </source>
</evidence>
<name>A0A7W5ZK78_9BACT</name>
<organism evidence="1 2">
    <name type="scientific">Runella defluvii</name>
    <dbReference type="NCBI Taxonomy" id="370973"/>
    <lineage>
        <taxon>Bacteria</taxon>
        <taxon>Pseudomonadati</taxon>
        <taxon>Bacteroidota</taxon>
        <taxon>Cytophagia</taxon>
        <taxon>Cytophagales</taxon>
        <taxon>Spirosomataceae</taxon>
        <taxon>Runella</taxon>
    </lineage>
</organism>
<dbReference type="AlphaFoldDB" id="A0A7W5ZK78"/>
<accession>A0A7W5ZK78</accession>
<proteinExistence type="predicted"/>
<sequence>MLIFFYETLSFPIPLKIKTPRVYYERSLPLGWSEYCYII</sequence>
<evidence type="ECO:0000313" key="1">
    <source>
        <dbReference type="EMBL" id="MBB3838852.1"/>
    </source>
</evidence>